<protein>
    <submittedName>
        <fullName evidence="5">Transcriptional regulator of LysR family protein</fullName>
    </submittedName>
</protein>
<dbReference type="SUPFAM" id="SSF46785">
    <property type="entry name" value="Winged helix' DNA-binding domain"/>
    <property type="match status" value="1"/>
</dbReference>
<sequence length="69" mass="7743">MVDTVGRKKLIMANLYTFSVAAKYLSFTKAAEELYLTQGAISQRIKQLGFKLFVRLTRKLALTEEGAAE</sequence>
<dbReference type="InterPro" id="IPR036390">
    <property type="entry name" value="WH_DNA-bd_sf"/>
</dbReference>
<evidence type="ECO:0000313" key="6">
    <source>
        <dbReference type="Proteomes" id="UP000000639"/>
    </source>
</evidence>
<dbReference type="InterPro" id="IPR036388">
    <property type="entry name" value="WH-like_DNA-bd_sf"/>
</dbReference>
<comment type="similarity">
    <text evidence="1">Belongs to the LysR transcriptional regulatory family.</text>
</comment>
<dbReference type="PROSITE" id="PS50931">
    <property type="entry name" value="HTH_LYSR"/>
    <property type="match status" value="1"/>
</dbReference>
<dbReference type="PANTHER" id="PTHR30126:SF64">
    <property type="entry name" value="HTH-TYPE TRANSCRIPTIONAL REGULATOR CITR"/>
    <property type="match status" value="1"/>
</dbReference>
<dbReference type="GO" id="GO:0003700">
    <property type="term" value="F:DNA-binding transcription factor activity"/>
    <property type="evidence" value="ECO:0007669"/>
    <property type="project" value="InterPro"/>
</dbReference>
<proteinExistence type="inferred from homology"/>
<dbReference type="GO" id="GO:0000976">
    <property type="term" value="F:transcription cis-regulatory region binding"/>
    <property type="evidence" value="ECO:0007669"/>
    <property type="project" value="TreeGrafter"/>
</dbReference>
<gene>
    <name evidence="5" type="ordered locus">Ping_2840</name>
</gene>
<accession>A1SYI1</accession>
<name>A1SYI1_PSYIN</name>
<evidence type="ECO:0000259" key="4">
    <source>
        <dbReference type="PROSITE" id="PS50931"/>
    </source>
</evidence>
<dbReference type="HOGENOM" id="CLU_039613_20_13_6"/>
<dbReference type="eggNOG" id="COG0583">
    <property type="taxonomic scope" value="Bacteria"/>
</dbReference>
<dbReference type="STRING" id="357804.Ping_2840"/>
<dbReference type="Pfam" id="PF00126">
    <property type="entry name" value="HTH_1"/>
    <property type="match status" value="1"/>
</dbReference>
<dbReference type="KEGG" id="pin:Ping_2840"/>
<dbReference type="EMBL" id="CP000510">
    <property type="protein sequence ID" value="ABM04546.1"/>
    <property type="molecule type" value="Genomic_DNA"/>
</dbReference>
<evidence type="ECO:0000313" key="5">
    <source>
        <dbReference type="EMBL" id="ABM04546.1"/>
    </source>
</evidence>
<reference evidence="5 6" key="1">
    <citation type="submission" date="2007-01" db="EMBL/GenBank/DDBJ databases">
        <title>Complete sequence of Psychromonas ingrahamii 37.</title>
        <authorList>
            <consortium name="US DOE Joint Genome Institute"/>
            <person name="Copeland A."/>
            <person name="Lucas S."/>
            <person name="Lapidus A."/>
            <person name="Barry K."/>
            <person name="Detter J.C."/>
            <person name="Glavina del Rio T."/>
            <person name="Hammon N."/>
            <person name="Israni S."/>
            <person name="Dalin E."/>
            <person name="Tice H."/>
            <person name="Pitluck S."/>
            <person name="Thompson L.S."/>
            <person name="Brettin T."/>
            <person name="Bruce D."/>
            <person name="Han C."/>
            <person name="Tapia R."/>
            <person name="Schmutz J."/>
            <person name="Larimer F."/>
            <person name="Land M."/>
            <person name="Hauser L."/>
            <person name="Kyrpides N."/>
            <person name="Ivanova N."/>
            <person name="Staley J."/>
            <person name="Richardson P."/>
        </authorList>
    </citation>
    <scope>NUCLEOTIDE SEQUENCE [LARGE SCALE GENOMIC DNA]</scope>
    <source>
        <strain evidence="5 6">37</strain>
    </source>
</reference>
<dbReference type="Gene3D" id="1.10.10.10">
    <property type="entry name" value="Winged helix-like DNA-binding domain superfamily/Winged helix DNA-binding domain"/>
    <property type="match status" value="1"/>
</dbReference>
<keyword evidence="2" id="KW-0805">Transcription regulation</keyword>
<evidence type="ECO:0000256" key="1">
    <source>
        <dbReference type="ARBA" id="ARBA00009437"/>
    </source>
</evidence>
<dbReference type="AlphaFoldDB" id="A1SYI1"/>
<organism evidence="5 6">
    <name type="scientific">Psychromonas ingrahamii (strain DSM 17664 / CCUG 51855 / 37)</name>
    <dbReference type="NCBI Taxonomy" id="357804"/>
    <lineage>
        <taxon>Bacteria</taxon>
        <taxon>Pseudomonadati</taxon>
        <taxon>Pseudomonadota</taxon>
        <taxon>Gammaproteobacteria</taxon>
        <taxon>Alteromonadales</taxon>
        <taxon>Psychromonadaceae</taxon>
        <taxon>Psychromonas</taxon>
    </lineage>
</organism>
<keyword evidence="6" id="KW-1185">Reference proteome</keyword>
<evidence type="ECO:0000256" key="2">
    <source>
        <dbReference type="ARBA" id="ARBA00023015"/>
    </source>
</evidence>
<keyword evidence="3" id="KW-0804">Transcription</keyword>
<feature type="domain" description="HTH lysR-type" evidence="4">
    <location>
        <begin position="15"/>
        <end position="63"/>
    </location>
</feature>
<dbReference type="InterPro" id="IPR000847">
    <property type="entry name" value="LysR_HTH_N"/>
</dbReference>
<dbReference type="Proteomes" id="UP000000639">
    <property type="component" value="Chromosome"/>
</dbReference>
<dbReference type="PANTHER" id="PTHR30126">
    <property type="entry name" value="HTH-TYPE TRANSCRIPTIONAL REGULATOR"/>
    <property type="match status" value="1"/>
</dbReference>
<dbReference type="PRINTS" id="PR00039">
    <property type="entry name" value="HTHLYSR"/>
</dbReference>
<evidence type="ECO:0000256" key="3">
    <source>
        <dbReference type="ARBA" id="ARBA00023163"/>
    </source>
</evidence>